<dbReference type="SMART" id="SM00064">
    <property type="entry name" value="FYVE"/>
    <property type="match status" value="1"/>
</dbReference>
<dbReference type="InterPro" id="IPR052727">
    <property type="entry name" value="Rab4/Rab5_effector"/>
</dbReference>
<feature type="compositionally biased region" description="Low complexity" evidence="5">
    <location>
        <begin position="11"/>
        <end position="21"/>
    </location>
</feature>
<dbReference type="EMBL" id="KI913160">
    <property type="protein sequence ID" value="ETV71363.1"/>
    <property type="molecule type" value="Genomic_DNA"/>
</dbReference>
<evidence type="ECO:0000256" key="4">
    <source>
        <dbReference type="PROSITE-ProRule" id="PRU00091"/>
    </source>
</evidence>
<evidence type="ECO:0000256" key="3">
    <source>
        <dbReference type="ARBA" id="ARBA00022833"/>
    </source>
</evidence>
<evidence type="ECO:0000259" key="6">
    <source>
        <dbReference type="PROSITE" id="PS50178"/>
    </source>
</evidence>
<accession>W4FXH0</accession>
<dbReference type="InterPro" id="IPR000306">
    <property type="entry name" value="Znf_FYVE"/>
</dbReference>
<dbReference type="InterPro" id="IPR013083">
    <property type="entry name" value="Znf_RING/FYVE/PHD"/>
</dbReference>
<proteinExistence type="predicted"/>
<gene>
    <name evidence="8" type="ORF">H257_13261</name>
</gene>
<feature type="domain" description="FYVE-type" evidence="6">
    <location>
        <begin position="292"/>
        <end position="347"/>
    </location>
</feature>
<sequence>MKALNRRTTASSSSSSSGSLSRGKMSMTGLKHPLPPNFFAYPQTTPQEESAWIETGLRALTTLVRDTQMTGGPIEWTLNTESNGLQIYWGSDIGNTDLTVFMSVAEIEGSLDEAAALHVADTPETYHAYISRYNKDVIDCAVLKTLAPPTAEHPHNYIGLKWLTLETPMAVRNRDFTFVECRDEFSINGVRGWARVMHSVELPWVPELRQAMGIVRATYENSGVVFQQVVGKPGYLRVAQLWNTNLRGFIPTWIQRIGIKRRARSVLAYDAYFRAIRLANEALLDVHELVPPSSRRKCYLCQHVFNALSIRQNCRRCGEVVCRHCNKKWEITDTRHITRLVRVCFKCSAGPPMTLDDSEDEGGASMLHPKYVSDMRSEPARRTARKSHVHQPQQSHHPLDAPSARLPLKQPHQPLYLPQYQEQLQQHSHHFSMKVEPPTSPLRQMQKQSAYTSKSTTYNCHQNAPPPTQQGLHNHYNPWDDVPSSRDLPVFLNDPHNHQHHQPMYHQYTSTPQFKNWMDPGLVAGGPYGQRPITDDQRSADNNSTVSKAQLIDLYRQLKHMKLEGVPTPVSHAA</sequence>
<evidence type="ECO:0000313" key="8">
    <source>
        <dbReference type="EMBL" id="ETV71363.1"/>
    </source>
</evidence>
<dbReference type="OrthoDB" id="20035at2759"/>
<keyword evidence="1" id="KW-0479">Metal-binding</keyword>
<feature type="region of interest" description="Disordered" evidence="5">
    <location>
        <begin position="374"/>
        <end position="409"/>
    </location>
</feature>
<dbReference type="InterPro" id="IPR017455">
    <property type="entry name" value="Znf_FYVE-rel"/>
</dbReference>
<dbReference type="SUPFAM" id="SSF57903">
    <property type="entry name" value="FYVE/PHD zinc finger"/>
    <property type="match status" value="1"/>
</dbReference>
<dbReference type="Gene3D" id="3.30.40.10">
    <property type="entry name" value="Zinc/RING finger domain, C3HC4 (zinc finger)"/>
    <property type="match status" value="1"/>
</dbReference>
<feature type="region of interest" description="Disordered" evidence="5">
    <location>
        <begin position="448"/>
        <end position="480"/>
    </location>
</feature>
<dbReference type="InterPro" id="IPR023393">
    <property type="entry name" value="START-like_dom_sf"/>
</dbReference>
<dbReference type="Pfam" id="PF01363">
    <property type="entry name" value="FYVE"/>
    <property type="match status" value="1"/>
</dbReference>
<dbReference type="PROSITE" id="PS50848">
    <property type="entry name" value="START"/>
    <property type="match status" value="1"/>
</dbReference>
<dbReference type="GO" id="GO:0008289">
    <property type="term" value="F:lipid binding"/>
    <property type="evidence" value="ECO:0007669"/>
    <property type="project" value="InterPro"/>
</dbReference>
<feature type="compositionally biased region" description="Polar residues" evidence="5">
    <location>
        <begin position="448"/>
        <end position="462"/>
    </location>
</feature>
<dbReference type="Gene3D" id="3.30.530.20">
    <property type="match status" value="1"/>
</dbReference>
<keyword evidence="3" id="KW-0862">Zinc</keyword>
<evidence type="ECO:0000256" key="1">
    <source>
        <dbReference type="ARBA" id="ARBA00022723"/>
    </source>
</evidence>
<dbReference type="SUPFAM" id="SSF55961">
    <property type="entry name" value="Bet v1-like"/>
    <property type="match status" value="1"/>
</dbReference>
<dbReference type="CDD" id="cd00065">
    <property type="entry name" value="FYVE_like_SF"/>
    <property type="match status" value="1"/>
</dbReference>
<feature type="compositionally biased region" description="Polar residues" evidence="5">
    <location>
        <begin position="1"/>
        <end position="10"/>
    </location>
</feature>
<dbReference type="InterPro" id="IPR011011">
    <property type="entry name" value="Znf_FYVE_PHD"/>
</dbReference>
<evidence type="ECO:0000256" key="2">
    <source>
        <dbReference type="ARBA" id="ARBA00022771"/>
    </source>
</evidence>
<dbReference type="GeneID" id="20815257"/>
<organism evidence="8">
    <name type="scientific">Aphanomyces astaci</name>
    <name type="common">Crayfish plague agent</name>
    <dbReference type="NCBI Taxonomy" id="112090"/>
    <lineage>
        <taxon>Eukaryota</taxon>
        <taxon>Sar</taxon>
        <taxon>Stramenopiles</taxon>
        <taxon>Oomycota</taxon>
        <taxon>Saprolegniomycetes</taxon>
        <taxon>Saprolegniales</taxon>
        <taxon>Verrucalvaceae</taxon>
        <taxon>Aphanomyces</taxon>
    </lineage>
</organism>
<dbReference type="VEuPathDB" id="FungiDB:H257_13261"/>
<evidence type="ECO:0000259" key="7">
    <source>
        <dbReference type="PROSITE" id="PS50848"/>
    </source>
</evidence>
<evidence type="ECO:0008006" key="9">
    <source>
        <dbReference type="Google" id="ProtNLM"/>
    </source>
</evidence>
<dbReference type="PANTHER" id="PTHR13510">
    <property type="entry name" value="FYVE-FINGER-CONTAINING RAB5 EFFECTOR PROTEIN RABENOSYN-5-RELATED"/>
    <property type="match status" value="1"/>
</dbReference>
<dbReference type="GO" id="GO:0008270">
    <property type="term" value="F:zinc ion binding"/>
    <property type="evidence" value="ECO:0007669"/>
    <property type="project" value="UniProtKB-KW"/>
</dbReference>
<feature type="domain" description="START" evidence="7">
    <location>
        <begin position="76"/>
        <end position="254"/>
    </location>
</feature>
<evidence type="ECO:0000256" key="5">
    <source>
        <dbReference type="SAM" id="MobiDB-lite"/>
    </source>
</evidence>
<feature type="region of interest" description="Disordered" evidence="5">
    <location>
        <begin position="1"/>
        <end position="27"/>
    </location>
</feature>
<dbReference type="PANTHER" id="PTHR13510:SF44">
    <property type="entry name" value="RABENOSYN-5"/>
    <property type="match status" value="1"/>
</dbReference>
<dbReference type="AlphaFoldDB" id="W4FXH0"/>
<dbReference type="RefSeq" id="XP_009839028.1">
    <property type="nucleotide sequence ID" value="XM_009840726.1"/>
</dbReference>
<dbReference type="InterPro" id="IPR002913">
    <property type="entry name" value="START_lipid-bd_dom"/>
</dbReference>
<dbReference type="PROSITE" id="PS50178">
    <property type="entry name" value="ZF_FYVE"/>
    <property type="match status" value="1"/>
</dbReference>
<keyword evidence="2 4" id="KW-0863">Zinc-finger</keyword>
<name>W4FXH0_APHAT</name>
<reference evidence="8" key="1">
    <citation type="submission" date="2013-12" db="EMBL/GenBank/DDBJ databases">
        <title>The Genome Sequence of Aphanomyces astaci APO3.</title>
        <authorList>
            <consortium name="The Broad Institute Genomics Platform"/>
            <person name="Russ C."/>
            <person name="Tyler B."/>
            <person name="van West P."/>
            <person name="Dieguez-Uribeondo J."/>
            <person name="Young S.K."/>
            <person name="Zeng Q."/>
            <person name="Gargeya S."/>
            <person name="Fitzgerald M."/>
            <person name="Abouelleil A."/>
            <person name="Alvarado L."/>
            <person name="Chapman S.B."/>
            <person name="Gainer-Dewar J."/>
            <person name="Goldberg J."/>
            <person name="Griggs A."/>
            <person name="Gujja S."/>
            <person name="Hansen M."/>
            <person name="Howarth C."/>
            <person name="Imamovic A."/>
            <person name="Ireland A."/>
            <person name="Larimer J."/>
            <person name="McCowan C."/>
            <person name="Murphy C."/>
            <person name="Pearson M."/>
            <person name="Poon T.W."/>
            <person name="Priest M."/>
            <person name="Roberts A."/>
            <person name="Saif S."/>
            <person name="Shea T."/>
            <person name="Sykes S."/>
            <person name="Wortman J."/>
            <person name="Nusbaum C."/>
            <person name="Birren B."/>
        </authorList>
    </citation>
    <scope>NUCLEOTIDE SEQUENCE [LARGE SCALE GENOMIC DNA]</scope>
    <source>
        <strain evidence="8">APO3</strain>
    </source>
</reference>
<protein>
    <recommendedName>
        <fullName evidence="9">FYVE-type domain-containing protein</fullName>
    </recommendedName>
</protein>